<dbReference type="AlphaFoldDB" id="A0AAD7WGK9"/>
<protein>
    <submittedName>
        <fullName evidence="1">Uncharacterized protein</fullName>
    </submittedName>
</protein>
<feature type="non-terminal residue" evidence="1">
    <location>
        <position position="1"/>
    </location>
</feature>
<reference evidence="1" key="1">
    <citation type="journal article" date="2023" name="Science">
        <title>Genome structures resolve the early diversification of teleost fishes.</title>
        <authorList>
            <person name="Parey E."/>
            <person name="Louis A."/>
            <person name="Montfort J."/>
            <person name="Bouchez O."/>
            <person name="Roques C."/>
            <person name="Iampietro C."/>
            <person name="Lluch J."/>
            <person name="Castinel A."/>
            <person name="Donnadieu C."/>
            <person name="Desvignes T."/>
            <person name="Floi Bucao C."/>
            <person name="Jouanno E."/>
            <person name="Wen M."/>
            <person name="Mejri S."/>
            <person name="Dirks R."/>
            <person name="Jansen H."/>
            <person name="Henkel C."/>
            <person name="Chen W.J."/>
            <person name="Zahm M."/>
            <person name="Cabau C."/>
            <person name="Klopp C."/>
            <person name="Thompson A.W."/>
            <person name="Robinson-Rechavi M."/>
            <person name="Braasch I."/>
            <person name="Lecointre G."/>
            <person name="Bobe J."/>
            <person name="Postlethwait J.H."/>
            <person name="Berthelot C."/>
            <person name="Roest Crollius H."/>
            <person name="Guiguen Y."/>
        </authorList>
    </citation>
    <scope>NUCLEOTIDE SEQUENCE</scope>
    <source>
        <strain evidence="1">NC1722</strain>
    </source>
</reference>
<evidence type="ECO:0000313" key="1">
    <source>
        <dbReference type="EMBL" id="KAJ8395850.1"/>
    </source>
</evidence>
<dbReference type="EMBL" id="JAINUG010000112">
    <property type="protein sequence ID" value="KAJ8395850.1"/>
    <property type="molecule type" value="Genomic_DNA"/>
</dbReference>
<gene>
    <name evidence="1" type="ORF">AAFF_G00027330</name>
</gene>
<organism evidence="1 2">
    <name type="scientific">Aldrovandia affinis</name>
    <dbReference type="NCBI Taxonomy" id="143900"/>
    <lineage>
        <taxon>Eukaryota</taxon>
        <taxon>Metazoa</taxon>
        <taxon>Chordata</taxon>
        <taxon>Craniata</taxon>
        <taxon>Vertebrata</taxon>
        <taxon>Euteleostomi</taxon>
        <taxon>Actinopterygii</taxon>
        <taxon>Neopterygii</taxon>
        <taxon>Teleostei</taxon>
        <taxon>Notacanthiformes</taxon>
        <taxon>Halosauridae</taxon>
        <taxon>Aldrovandia</taxon>
    </lineage>
</organism>
<name>A0AAD7WGK9_9TELE</name>
<dbReference type="Proteomes" id="UP001221898">
    <property type="component" value="Unassembled WGS sequence"/>
</dbReference>
<accession>A0AAD7WGK9</accession>
<keyword evidence="2" id="KW-1185">Reference proteome</keyword>
<proteinExistence type="predicted"/>
<evidence type="ECO:0000313" key="2">
    <source>
        <dbReference type="Proteomes" id="UP001221898"/>
    </source>
</evidence>
<sequence>MSLDSVEGISPCAQPLASKVSSITMPTLVPTTPPISSHSWTHYMASSFQPSRGVDQSSPEFFSAWRWKVYDCHPLARMPLLQAMEDACGDIDVGAFGGWIRHARRFFPRCLARENIACDVDE</sequence>
<comment type="caution">
    <text evidence="1">The sequence shown here is derived from an EMBL/GenBank/DDBJ whole genome shotgun (WGS) entry which is preliminary data.</text>
</comment>